<reference evidence="2" key="1">
    <citation type="submission" date="2021-01" db="EMBL/GenBank/DDBJ databases">
        <title>Whole genome shotgun sequence of Rugosimonospora africana NBRC 104875.</title>
        <authorList>
            <person name="Komaki H."/>
            <person name="Tamura T."/>
        </authorList>
    </citation>
    <scope>NUCLEOTIDE SEQUENCE</scope>
    <source>
        <strain evidence="2">NBRC 104875</strain>
    </source>
</reference>
<proteinExistence type="predicted"/>
<accession>A0A8J3VPD0</accession>
<feature type="chain" id="PRO_5039532640" evidence="1">
    <location>
        <begin position="26"/>
        <end position="438"/>
    </location>
</feature>
<name>A0A8J3VPD0_9ACTN</name>
<evidence type="ECO:0000256" key="1">
    <source>
        <dbReference type="SAM" id="SignalP"/>
    </source>
</evidence>
<dbReference type="Gene3D" id="3.40.190.10">
    <property type="entry name" value="Periplasmic binding protein-like II"/>
    <property type="match status" value="1"/>
</dbReference>
<dbReference type="PANTHER" id="PTHR43649:SF32">
    <property type="entry name" value="SUGAR BINDING SECRETED PROTEIN"/>
    <property type="match status" value="1"/>
</dbReference>
<gene>
    <name evidence="2" type="primary">cebE</name>
    <name evidence="2" type="ORF">Raf01_20140</name>
</gene>
<comment type="caution">
    <text evidence="2">The sequence shown here is derived from an EMBL/GenBank/DDBJ whole genome shotgun (WGS) entry which is preliminary data.</text>
</comment>
<dbReference type="EMBL" id="BONZ01000017">
    <property type="protein sequence ID" value="GIH13842.1"/>
    <property type="molecule type" value="Genomic_DNA"/>
</dbReference>
<evidence type="ECO:0000313" key="2">
    <source>
        <dbReference type="EMBL" id="GIH13842.1"/>
    </source>
</evidence>
<keyword evidence="1" id="KW-0732">Signal</keyword>
<feature type="signal peptide" evidence="1">
    <location>
        <begin position="1"/>
        <end position="25"/>
    </location>
</feature>
<dbReference type="Pfam" id="PF13416">
    <property type="entry name" value="SBP_bac_8"/>
    <property type="match status" value="1"/>
</dbReference>
<dbReference type="PROSITE" id="PS51257">
    <property type="entry name" value="PROKAR_LIPOPROTEIN"/>
    <property type="match status" value="1"/>
</dbReference>
<organism evidence="2 3">
    <name type="scientific">Rugosimonospora africana</name>
    <dbReference type="NCBI Taxonomy" id="556532"/>
    <lineage>
        <taxon>Bacteria</taxon>
        <taxon>Bacillati</taxon>
        <taxon>Actinomycetota</taxon>
        <taxon>Actinomycetes</taxon>
        <taxon>Micromonosporales</taxon>
        <taxon>Micromonosporaceae</taxon>
        <taxon>Rugosimonospora</taxon>
    </lineage>
</organism>
<dbReference type="RefSeq" id="WP_203917518.1">
    <property type="nucleotide sequence ID" value="NZ_BONZ01000017.1"/>
</dbReference>
<dbReference type="SUPFAM" id="SSF53850">
    <property type="entry name" value="Periplasmic binding protein-like II"/>
    <property type="match status" value="1"/>
</dbReference>
<sequence>MGVISRRRGFAAVAVVAAAALVAAAGCGKSDDSSSGGKITLSVTVFGDFGYGKAGLYDKYMQEHPNIKIKELGNGQGLTDENTKLDQTLAAGAGAGDIVALEEGTVTKYKGLAQDFVDLNQYGGAALKDNFLPWKFQEGSTADGKLLGLGTDAGSMAICYRTDMFKAANLPTDRTAVGNLWPTWDAYLAQGQKFAASPAGKTAKWVDAATNLYNNILMQVAGANTGYTYYDKSNKLVLDSNPDIKAAYDLTTKAIGEGLSAGEISFSDEWTAGFKNSKFATIACPAWMLTNIKQSAGDGLSGKWDVAKAPGDGGNWGGSFLAVTKQSKHPAEAADLVKFLTSPDSQLAVFQKANNLPSSPKVYDNPDFQALKDPYFNNAPVGQIFGAGALSLKPVYLGPKNNDVRTAVEATLQAVEQGQKTPAQAWQLALSTGAAAAK</sequence>
<dbReference type="PANTHER" id="PTHR43649">
    <property type="entry name" value="ARABINOSE-BINDING PROTEIN-RELATED"/>
    <property type="match status" value="1"/>
</dbReference>
<keyword evidence="3" id="KW-1185">Reference proteome</keyword>
<dbReference type="InterPro" id="IPR050490">
    <property type="entry name" value="Bact_solute-bd_prot1"/>
</dbReference>
<evidence type="ECO:0000313" key="3">
    <source>
        <dbReference type="Proteomes" id="UP000642748"/>
    </source>
</evidence>
<dbReference type="InterPro" id="IPR006059">
    <property type="entry name" value="SBP"/>
</dbReference>
<protein>
    <submittedName>
        <fullName evidence="2">ABC transporter substrate-binding protein</fullName>
    </submittedName>
</protein>
<dbReference type="Proteomes" id="UP000642748">
    <property type="component" value="Unassembled WGS sequence"/>
</dbReference>
<dbReference type="AlphaFoldDB" id="A0A8J3VPD0"/>